<dbReference type="PROSITE" id="PS50043">
    <property type="entry name" value="HTH_LUXR_2"/>
    <property type="match status" value="1"/>
</dbReference>
<dbReference type="InterPro" id="IPR016032">
    <property type="entry name" value="Sig_transdc_resp-reg_C-effctor"/>
</dbReference>
<sequence>MKTILIVEDIAETRQWLGAVVRSAFAGCEVREAPDMRSGVHAAKGAACDLAIVDLGLPDGSGTNVISAFREHQPSTLVVVATVMGDDASIIAALSAGAQGYLLKDSPPDLFVRQLEQLGQGIPALSPSIARRIVDHFRSTAVAHQPEATLTTRELDVLGLISKGLRNADAAHALGLAESTVASHIKSIYSKLGITTRAEAAIRAQRMGLTRP</sequence>
<keyword evidence="4" id="KW-0804">Transcription</keyword>
<dbReference type="PROSITE" id="PS50110">
    <property type="entry name" value="RESPONSE_REGULATORY"/>
    <property type="match status" value="1"/>
</dbReference>
<keyword evidence="3" id="KW-0238">DNA-binding</keyword>
<dbReference type="AlphaFoldDB" id="F4QTZ7"/>
<evidence type="ECO:0000256" key="4">
    <source>
        <dbReference type="ARBA" id="ARBA00023163"/>
    </source>
</evidence>
<feature type="modified residue" description="4-aspartylphosphate" evidence="5">
    <location>
        <position position="54"/>
    </location>
</feature>
<dbReference type="PANTHER" id="PTHR43214:SF41">
    <property type="entry name" value="NITRATE_NITRITE RESPONSE REGULATOR PROTEIN NARP"/>
    <property type="match status" value="1"/>
</dbReference>
<evidence type="ECO:0000259" key="6">
    <source>
        <dbReference type="PROSITE" id="PS50043"/>
    </source>
</evidence>
<dbReference type="PANTHER" id="PTHR43214">
    <property type="entry name" value="TWO-COMPONENT RESPONSE REGULATOR"/>
    <property type="match status" value="1"/>
</dbReference>
<dbReference type="GO" id="GO:0000160">
    <property type="term" value="P:phosphorelay signal transduction system"/>
    <property type="evidence" value="ECO:0007669"/>
    <property type="project" value="InterPro"/>
</dbReference>
<dbReference type="HOGENOM" id="CLU_000445_90_10_5"/>
<accession>F4QTZ7</accession>
<keyword evidence="9" id="KW-1185">Reference proteome</keyword>
<evidence type="ECO:0000259" key="7">
    <source>
        <dbReference type="PROSITE" id="PS50110"/>
    </source>
</evidence>
<dbReference type="InterPro" id="IPR039420">
    <property type="entry name" value="WalR-like"/>
</dbReference>
<dbReference type="Gene3D" id="3.40.50.2300">
    <property type="match status" value="1"/>
</dbReference>
<dbReference type="eggNOG" id="COG2197">
    <property type="taxonomic scope" value="Bacteria"/>
</dbReference>
<dbReference type="InterPro" id="IPR001789">
    <property type="entry name" value="Sig_transdc_resp-reg_receiver"/>
</dbReference>
<dbReference type="Pfam" id="PF00072">
    <property type="entry name" value="Response_reg"/>
    <property type="match status" value="1"/>
</dbReference>
<dbReference type="Proteomes" id="UP000006512">
    <property type="component" value="Unassembled WGS sequence"/>
</dbReference>
<dbReference type="RefSeq" id="WP_006275418.1">
    <property type="nucleotide sequence ID" value="NZ_GL883081.1"/>
</dbReference>
<feature type="domain" description="Response regulatory" evidence="7">
    <location>
        <begin position="3"/>
        <end position="119"/>
    </location>
</feature>
<name>F4QTZ7_9CAUL</name>
<dbReference type="InterPro" id="IPR000792">
    <property type="entry name" value="Tscrpt_reg_LuxR_C"/>
</dbReference>
<feature type="domain" description="HTH luxR-type" evidence="6">
    <location>
        <begin position="143"/>
        <end position="208"/>
    </location>
</feature>
<evidence type="ECO:0000256" key="2">
    <source>
        <dbReference type="ARBA" id="ARBA00023015"/>
    </source>
</evidence>
<dbReference type="SUPFAM" id="SSF46894">
    <property type="entry name" value="C-terminal effector domain of the bipartite response regulators"/>
    <property type="match status" value="1"/>
</dbReference>
<dbReference type="CDD" id="cd17535">
    <property type="entry name" value="REC_NarL-like"/>
    <property type="match status" value="1"/>
</dbReference>
<keyword evidence="2" id="KW-0805">Transcription regulation</keyword>
<gene>
    <name evidence="8" type="ORF">ABI_46450</name>
</gene>
<dbReference type="InterPro" id="IPR058245">
    <property type="entry name" value="NreC/VraR/RcsB-like_REC"/>
</dbReference>
<evidence type="ECO:0000256" key="3">
    <source>
        <dbReference type="ARBA" id="ARBA00023125"/>
    </source>
</evidence>
<evidence type="ECO:0000313" key="8">
    <source>
        <dbReference type="EMBL" id="EGF89297.1"/>
    </source>
</evidence>
<dbReference type="SMART" id="SM00421">
    <property type="entry name" value="HTH_LUXR"/>
    <property type="match status" value="1"/>
</dbReference>
<evidence type="ECO:0000313" key="9">
    <source>
        <dbReference type="Proteomes" id="UP000006512"/>
    </source>
</evidence>
<dbReference type="GO" id="GO:0003677">
    <property type="term" value="F:DNA binding"/>
    <property type="evidence" value="ECO:0007669"/>
    <property type="project" value="UniProtKB-KW"/>
</dbReference>
<evidence type="ECO:0000256" key="1">
    <source>
        <dbReference type="ARBA" id="ARBA00022553"/>
    </source>
</evidence>
<dbReference type="OrthoDB" id="5292887at2"/>
<organism evidence="8 9">
    <name type="scientific">Asticcacaulis biprosthecium C19</name>
    <dbReference type="NCBI Taxonomy" id="715226"/>
    <lineage>
        <taxon>Bacteria</taxon>
        <taxon>Pseudomonadati</taxon>
        <taxon>Pseudomonadota</taxon>
        <taxon>Alphaproteobacteria</taxon>
        <taxon>Caulobacterales</taxon>
        <taxon>Caulobacteraceae</taxon>
        <taxon>Asticcacaulis</taxon>
    </lineage>
</organism>
<dbReference type="InterPro" id="IPR011006">
    <property type="entry name" value="CheY-like_superfamily"/>
</dbReference>
<dbReference type="Pfam" id="PF00196">
    <property type="entry name" value="GerE"/>
    <property type="match status" value="1"/>
</dbReference>
<keyword evidence="1 5" id="KW-0597">Phosphoprotein</keyword>
<reference evidence="9" key="1">
    <citation type="submission" date="2011-03" db="EMBL/GenBank/DDBJ databases">
        <title>Draft genome sequence of Brevundimonas diminuta.</title>
        <authorList>
            <person name="Brown P.J.B."/>
            <person name="Buechlein A."/>
            <person name="Hemmerich C."/>
            <person name="Brun Y.V."/>
        </authorList>
    </citation>
    <scope>NUCLEOTIDE SEQUENCE [LARGE SCALE GENOMIC DNA]</scope>
    <source>
        <strain evidence="9">C19</strain>
    </source>
</reference>
<dbReference type="CDD" id="cd06170">
    <property type="entry name" value="LuxR_C_like"/>
    <property type="match status" value="1"/>
</dbReference>
<dbReference type="GO" id="GO:0006355">
    <property type="term" value="P:regulation of DNA-templated transcription"/>
    <property type="evidence" value="ECO:0007669"/>
    <property type="project" value="InterPro"/>
</dbReference>
<proteinExistence type="predicted"/>
<dbReference type="SMART" id="SM00448">
    <property type="entry name" value="REC"/>
    <property type="match status" value="1"/>
</dbReference>
<evidence type="ECO:0000256" key="5">
    <source>
        <dbReference type="PROSITE-ProRule" id="PRU00169"/>
    </source>
</evidence>
<dbReference type="PRINTS" id="PR00038">
    <property type="entry name" value="HTHLUXR"/>
</dbReference>
<dbReference type="SUPFAM" id="SSF52172">
    <property type="entry name" value="CheY-like"/>
    <property type="match status" value="1"/>
</dbReference>
<protein>
    <submittedName>
        <fullName evidence="8">Response regulator</fullName>
    </submittedName>
</protein>
<dbReference type="EMBL" id="GL883081">
    <property type="protein sequence ID" value="EGF89297.1"/>
    <property type="molecule type" value="Genomic_DNA"/>
</dbReference>
<dbReference type="STRING" id="715226.ABI_46450"/>